<keyword evidence="1" id="KW-0812">Transmembrane</keyword>
<name>A0A1E3LZW7_9SPHN</name>
<organism evidence="2 3">
    <name type="scientific">Sphingomonas turrisvirgatae</name>
    <dbReference type="NCBI Taxonomy" id="1888892"/>
    <lineage>
        <taxon>Bacteria</taxon>
        <taxon>Pseudomonadati</taxon>
        <taxon>Pseudomonadota</taxon>
        <taxon>Alphaproteobacteria</taxon>
        <taxon>Sphingomonadales</taxon>
        <taxon>Sphingomonadaceae</taxon>
        <taxon>Sphingomonas</taxon>
    </lineage>
</organism>
<dbReference type="STRING" id="1888892.BFL28_10725"/>
<comment type="caution">
    <text evidence="2">The sequence shown here is derived from an EMBL/GenBank/DDBJ whole genome shotgun (WGS) entry which is preliminary data.</text>
</comment>
<accession>A0A1E3LZW7</accession>
<gene>
    <name evidence="2" type="ORF">BFL28_10725</name>
</gene>
<reference evidence="2 3" key="1">
    <citation type="submission" date="2016-08" db="EMBL/GenBank/DDBJ databases">
        <title>Draft genome of the agarase producing Sphingomonas sp. MCT13.</title>
        <authorList>
            <person name="D'Andrea M.M."/>
            <person name="Rossolini G.M."/>
            <person name="Thaller M.C."/>
        </authorList>
    </citation>
    <scope>NUCLEOTIDE SEQUENCE [LARGE SCALE GENOMIC DNA]</scope>
    <source>
        <strain evidence="2 3">MCT13</strain>
    </source>
</reference>
<proteinExistence type="predicted"/>
<keyword evidence="1" id="KW-0472">Membrane</keyword>
<evidence type="ECO:0000256" key="1">
    <source>
        <dbReference type="SAM" id="Phobius"/>
    </source>
</evidence>
<sequence length="82" mass="8741">MSGHCTECGEAICRCPDRHDAMMTGQTVHCRHANFFATPSVPVDGWARALLGMQIGAGFGLGLCLVAIFIIAMTTLSSVIWS</sequence>
<dbReference type="AlphaFoldDB" id="A0A1E3LZW7"/>
<dbReference type="OrthoDB" id="5184773at2"/>
<dbReference type="EMBL" id="MDDS01000006">
    <property type="protein sequence ID" value="ODP39279.1"/>
    <property type="molecule type" value="Genomic_DNA"/>
</dbReference>
<protein>
    <submittedName>
        <fullName evidence="2">Uncharacterized protein</fullName>
    </submittedName>
</protein>
<dbReference type="RefSeq" id="WP_069319050.1">
    <property type="nucleotide sequence ID" value="NZ_MDDS01000006.1"/>
</dbReference>
<keyword evidence="1" id="KW-1133">Transmembrane helix</keyword>
<evidence type="ECO:0000313" key="3">
    <source>
        <dbReference type="Proteomes" id="UP000094487"/>
    </source>
</evidence>
<dbReference type="Proteomes" id="UP000094487">
    <property type="component" value="Unassembled WGS sequence"/>
</dbReference>
<evidence type="ECO:0000313" key="2">
    <source>
        <dbReference type="EMBL" id="ODP39279.1"/>
    </source>
</evidence>
<feature type="transmembrane region" description="Helical" evidence="1">
    <location>
        <begin position="58"/>
        <end position="81"/>
    </location>
</feature>
<keyword evidence="3" id="KW-1185">Reference proteome</keyword>